<evidence type="ECO:0000256" key="4">
    <source>
        <dbReference type="ARBA" id="ARBA00022759"/>
    </source>
</evidence>
<dbReference type="GO" id="GO:0016779">
    <property type="term" value="F:nucleotidyltransferase activity"/>
    <property type="evidence" value="ECO:0007669"/>
    <property type="project" value="UniProtKB-KW"/>
</dbReference>
<keyword evidence="5" id="KW-0511">Multifunctional enzyme</keyword>
<gene>
    <name evidence="10" type="ORF">Tci_027134</name>
</gene>
<dbReference type="Gene3D" id="3.30.420.10">
    <property type="entry name" value="Ribonuclease H-like superfamily/Ribonuclease H"/>
    <property type="match status" value="1"/>
</dbReference>
<dbReference type="Gene3D" id="2.40.70.10">
    <property type="entry name" value="Acid Proteases"/>
    <property type="match status" value="1"/>
</dbReference>
<dbReference type="CDD" id="cd01647">
    <property type="entry name" value="RT_LTR"/>
    <property type="match status" value="1"/>
</dbReference>
<keyword evidence="4" id="KW-0378">Hydrolase</keyword>
<evidence type="ECO:0008006" key="11">
    <source>
        <dbReference type="Google" id="ProtNLM"/>
    </source>
</evidence>
<dbReference type="InterPro" id="IPR043128">
    <property type="entry name" value="Rev_trsase/Diguanyl_cyclase"/>
</dbReference>
<dbReference type="InterPro" id="IPR036397">
    <property type="entry name" value="RNaseH_sf"/>
</dbReference>
<sequence length="2448" mass="277405">MSLDEEKNVKEPKGRPAREWWKEEYCDKLVRKRKKNKKKQGRKSSTHNLNNNNWWQKDDEMYVDNRKKKRSKSTSRGSRGSVDWWLDGFSEKCDVHSFGVLFYDTATPYSSSGLMTGSDVLIRAKERSRSTSRGSRGSVDWLLDGFSGELWRARHNNHASIKGDIPKSRAMIQQPRIPSSGLMTGSNVLIRATESEQNQAIAMISYYASSSEPAQEAFEDLVMNFILDQEERVRQFKEHMGVIVEEDDEVEEATDEEVSGFVEVDYFFLSMMVVHQSMFFQQPLTSLDERLYALACEEDVCCLTTLVRSFKLIKVYIEHGVTALDSYIRPPRFRETMEDITDEPGSILATVEEFRSQEATVDEVRTQEPIVEDVILKDYVNSKEDAEHDDDDDDDDDDDEDFLVDEENKIVEPDVDVHLFGISMDLPFDNIGITNLVPYDVLEGEDVDAINADGFDSDPGNDDETSNYRRRRLAELSKEMEGVIKASGKRKYPFYTSQNFTTPEEAKDRVNLHSIESRRNLKLYKNDSVMIRSRCNGKVHVFLMSQGTGPTGLNHGMEAGPSGSSGPITRDYVVELQSTNPNTSVKITVERNTDPSFPTRVFQRIYVCLRALKLGFKAHIRDLLGLDGAFMKGSFPGQVLADVGLDSNNGIYPLAYALVEAERNTRDLGSIGEETNKTTTLHQSLLKKLRIMLGDGVAISSNGVISYKRRDYSRPSYEGYRNTIELLDGNNEVPLRSDTIRLVQNRCLFHRLRSEDPNQHLKDFLKLMDLLDLDVAIRKGHVCVYFNFPFMIKLEIGLNVFQKDPYPYGRSIHPVSVIDWAFLTTHGLARNFFDSINTDAFTRPQWFRLGGEPRTMSLLKFKWRVGLYSKEQSRLSSTKSGLRRGENVKAEHMLMQFWPTIEDDEFVVGGMAIKKIRDPRVMLAHRCIITTISERVKEKDLTVGGMFVTKIVREDDDVEEADDEEASGSVEVYQNMSRSDWQVRQAQRMDQNAERRGQLDTTKCWEKSTCPTTLLPPKHHVQVGRPLKKRKRSKHKDESFMKDDKLSKKGRTITCQSRRNTRRDKATYKGQGSTVGQDGSGGSGVGAVIGLSTADGQGGVGGPGGACVGSQEPQSRESYFGAAAEEACYRLSLFKALSALEILHPNLFLPLDNPELTIQRRSRFDPTLLNNSEMATEGPGDLPVPDLQTMMELCHPSLNGQGGPIAPITIQATNFGLKNDMIQQVHNSCQFHVLPGDDANKHLDKFLHVTQSIKVNGVTDDALHLYLFPFSLTHHATAWFDHLLRNSINTFEPMAKMFLGKYFPPLMVTKLINEITNFRQRGTFMKRRLEECYDLIENMTAHHNDWDTSAQRSESSSSITSSFDTEITALKAEMAKINKNLMRVLQVNQQVKAVTPNCETFAGIKETIILGGTTREETNSSREPTKIPQHQVVTTNEFTNFMKANDVILKNMQTNMTSLTNSNLELKNMFGQFMKKNTTSSLGSRTLPGNIITNPKEDLKGITTRSETAYPGPTIHTTSSSSVVEHETEATKDTMHPTNNRSTEDIQPSVVPTKSLILTSEPVNSSIIEPVASPDLNFNISFADALILMPKFGPSIKSLLTNKDKLCELARTPLNEHYLAVLLKKLPEKLGDPGKFLIPCDFLGMAECLALANLGASINQMPLSVWNKLSLFDLSPTCMTLELVDRSISCPVRVAEDVFIKVGTFHFTADFVVVDFDVDPREVLSFSYVITSGNPTPYYDPIISTTSPTLTPFENNDFLLEEVDAFLAHEDDPTSSEVDQSFVDTEGDILLLEAFLNDDPSLPPLNQGNYLPKVRKELKICEAKSNKSSIDEPPEAELKDLPPHLKYTFLEGDDRLPVIIAKDLSVEEKTTLITVLKSHKRAIAWKLSDIKGIDLEFCTHKILIEEDFEPTVQHQRRVNPKIHDVIKQEVLKLLDAGLIYPISDSPWVSPIHCVPKKGGFTVVENEENELILIGLVMSWPVCIDYHQEKTTFTCPYETFAYRRMPFGLYNAPGTFQRCMMAIFHDMIEKTMEVFMDDFLVFGNSFQSCLSHLEKMLKRWIEVNKAKVDVITKLPHPIAVKGIRSFLGHAGFYQRFIKDSSKIARPMTRLLEKDTPFLFPKEYVEAFQTLKRKLTKAPILIAPNWDMPFELMCDASDFAIVIDTKGVENLVVDHLSRLENPHQNVLNPKEINESFPLETLNMVSTRGNSSTPWFADFENYHARNFVVKGMSSQQKNNFFKDVKHYFWDDPFLFKVVLIKSSKGVYTARKPLIFSRLATMDPLGDTMAQITQPRRCLIQDSIGSPFIVMPSYPVSPQTSGHVEESNRSLKHIIERTVGENRASWSDKLDDALWAFRTAYKTPIGCTPYKLVYGKACHLSIELEHKAYWALKHANFDLQTAGDHKKVQLNELRDQAYENSLIYKDKTKRLHDSKFKDRVFNIGDRVLLFNS</sequence>
<dbReference type="FunFam" id="3.30.70.270:FF:000020">
    <property type="entry name" value="Transposon Tf2-6 polyprotein-like Protein"/>
    <property type="match status" value="1"/>
</dbReference>
<protein>
    <recommendedName>
        <fullName evidence="11">Reverse transcriptase domain-containing protein</fullName>
    </recommendedName>
</protein>
<reference evidence="10" key="1">
    <citation type="journal article" date="2019" name="Sci. Rep.">
        <title>Draft genome of Tanacetum cinerariifolium, the natural source of mosquito coil.</title>
        <authorList>
            <person name="Yamashiro T."/>
            <person name="Shiraishi A."/>
            <person name="Satake H."/>
            <person name="Nakayama K."/>
        </authorList>
    </citation>
    <scope>NUCLEOTIDE SEQUENCE</scope>
</reference>
<dbReference type="SUPFAM" id="SSF56672">
    <property type="entry name" value="DNA/RNA polymerases"/>
    <property type="match status" value="1"/>
</dbReference>
<evidence type="ECO:0000256" key="2">
    <source>
        <dbReference type="ARBA" id="ARBA00022695"/>
    </source>
</evidence>
<evidence type="ECO:0000256" key="6">
    <source>
        <dbReference type="SAM" id="MobiDB-lite"/>
    </source>
</evidence>
<dbReference type="GO" id="GO:0004519">
    <property type="term" value="F:endonuclease activity"/>
    <property type="evidence" value="ECO:0007669"/>
    <property type="project" value="UniProtKB-KW"/>
</dbReference>
<evidence type="ECO:0000256" key="3">
    <source>
        <dbReference type="ARBA" id="ARBA00022722"/>
    </source>
</evidence>
<dbReference type="PANTHER" id="PTHR37984">
    <property type="entry name" value="PROTEIN CBG26694"/>
    <property type="match status" value="1"/>
</dbReference>
<evidence type="ECO:0000256" key="1">
    <source>
        <dbReference type="ARBA" id="ARBA00022679"/>
    </source>
</evidence>
<dbReference type="InterPro" id="IPR021109">
    <property type="entry name" value="Peptidase_aspartic_dom_sf"/>
</dbReference>
<evidence type="ECO:0000259" key="9">
    <source>
        <dbReference type="Pfam" id="PF17919"/>
    </source>
</evidence>
<dbReference type="Pfam" id="PF00078">
    <property type="entry name" value="RVT_1"/>
    <property type="match status" value="1"/>
</dbReference>
<dbReference type="Pfam" id="PF03732">
    <property type="entry name" value="Retrotrans_gag"/>
    <property type="match status" value="1"/>
</dbReference>
<feature type="domain" description="Reverse transcriptase/retrotransposon-derived protein RNase H-like" evidence="9">
    <location>
        <begin position="2121"/>
        <end position="2159"/>
    </location>
</feature>
<evidence type="ECO:0000259" key="8">
    <source>
        <dbReference type="Pfam" id="PF03732"/>
    </source>
</evidence>
<proteinExistence type="predicted"/>
<feature type="domain" description="Retrotransposon gag" evidence="8">
    <location>
        <begin position="1267"/>
        <end position="1323"/>
    </location>
</feature>
<dbReference type="PANTHER" id="PTHR37984:SF5">
    <property type="entry name" value="PROTEIN NYNRIN-LIKE"/>
    <property type="match status" value="1"/>
</dbReference>
<dbReference type="Pfam" id="PF17919">
    <property type="entry name" value="RT_RNaseH_2"/>
    <property type="match status" value="1"/>
</dbReference>
<evidence type="ECO:0000313" key="10">
    <source>
        <dbReference type="EMBL" id="GEU55156.1"/>
    </source>
</evidence>
<feature type="compositionally biased region" description="Basic residues" evidence="6">
    <location>
        <begin position="32"/>
        <end position="45"/>
    </location>
</feature>
<feature type="region of interest" description="Disordered" evidence="6">
    <location>
        <begin position="32"/>
        <end position="53"/>
    </location>
</feature>
<dbReference type="SUPFAM" id="SSF53098">
    <property type="entry name" value="Ribonuclease H-like"/>
    <property type="match status" value="1"/>
</dbReference>
<dbReference type="InterPro" id="IPR000477">
    <property type="entry name" value="RT_dom"/>
</dbReference>
<keyword evidence="1" id="KW-0808">Transferase</keyword>
<feature type="compositionally biased region" description="Basic residues" evidence="6">
    <location>
        <begin position="1017"/>
        <end position="1034"/>
    </location>
</feature>
<feature type="domain" description="Reverse transcriptase" evidence="7">
    <location>
        <begin position="1987"/>
        <end position="2067"/>
    </location>
</feature>
<dbReference type="GO" id="GO:0003676">
    <property type="term" value="F:nucleic acid binding"/>
    <property type="evidence" value="ECO:0007669"/>
    <property type="project" value="InterPro"/>
</dbReference>
<evidence type="ECO:0000256" key="5">
    <source>
        <dbReference type="ARBA" id="ARBA00023268"/>
    </source>
</evidence>
<keyword evidence="3" id="KW-0540">Nuclease</keyword>
<feature type="region of interest" description="Disordered" evidence="6">
    <location>
        <begin position="1506"/>
        <end position="1525"/>
    </location>
</feature>
<dbReference type="InterPro" id="IPR041577">
    <property type="entry name" value="RT_RNaseH_2"/>
</dbReference>
<dbReference type="Gene3D" id="3.10.10.10">
    <property type="entry name" value="HIV Type 1 Reverse Transcriptase, subunit A, domain 1"/>
    <property type="match status" value="1"/>
</dbReference>
<dbReference type="EMBL" id="BKCJ010003449">
    <property type="protein sequence ID" value="GEU55156.1"/>
    <property type="molecule type" value="Genomic_DNA"/>
</dbReference>
<dbReference type="InterPro" id="IPR043502">
    <property type="entry name" value="DNA/RNA_pol_sf"/>
</dbReference>
<dbReference type="Gene3D" id="3.30.70.270">
    <property type="match status" value="1"/>
</dbReference>
<comment type="caution">
    <text evidence="10">The sequence shown here is derived from an EMBL/GenBank/DDBJ whole genome shotgun (WGS) entry which is preliminary data.</text>
</comment>
<dbReference type="InterPro" id="IPR005162">
    <property type="entry name" value="Retrotrans_gag_dom"/>
</dbReference>
<accession>A0A6L2L100</accession>
<keyword evidence="2" id="KW-0548">Nucleotidyltransferase</keyword>
<dbReference type="InterPro" id="IPR050951">
    <property type="entry name" value="Retrovirus_Pol_polyprotein"/>
</dbReference>
<dbReference type="InterPro" id="IPR012337">
    <property type="entry name" value="RNaseH-like_sf"/>
</dbReference>
<name>A0A6L2L100_TANCI</name>
<feature type="region of interest" description="Disordered" evidence="6">
    <location>
        <begin position="381"/>
        <end position="401"/>
    </location>
</feature>
<evidence type="ECO:0000259" key="7">
    <source>
        <dbReference type="Pfam" id="PF00078"/>
    </source>
</evidence>
<feature type="compositionally biased region" description="Acidic residues" evidence="6">
    <location>
        <begin position="387"/>
        <end position="401"/>
    </location>
</feature>
<organism evidence="10">
    <name type="scientific">Tanacetum cinerariifolium</name>
    <name type="common">Dalmatian daisy</name>
    <name type="synonym">Chrysanthemum cinerariifolium</name>
    <dbReference type="NCBI Taxonomy" id="118510"/>
    <lineage>
        <taxon>Eukaryota</taxon>
        <taxon>Viridiplantae</taxon>
        <taxon>Streptophyta</taxon>
        <taxon>Embryophyta</taxon>
        <taxon>Tracheophyta</taxon>
        <taxon>Spermatophyta</taxon>
        <taxon>Magnoliopsida</taxon>
        <taxon>eudicotyledons</taxon>
        <taxon>Gunneridae</taxon>
        <taxon>Pentapetalae</taxon>
        <taxon>asterids</taxon>
        <taxon>campanulids</taxon>
        <taxon>Asterales</taxon>
        <taxon>Asteraceae</taxon>
        <taxon>Asteroideae</taxon>
        <taxon>Anthemideae</taxon>
        <taxon>Anthemidinae</taxon>
        <taxon>Tanacetum</taxon>
    </lineage>
</organism>
<feature type="region of interest" description="Disordered" evidence="6">
    <location>
        <begin position="1015"/>
        <end position="1082"/>
    </location>
</feature>
<keyword evidence="4" id="KW-0255">Endonuclease</keyword>
<feature type="compositionally biased region" description="Basic and acidic residues" evidence="6">
    <location>
        <begin position="1035"/>
        <end position="1047"/>
    </location>
</feature>